<dbReference type="GO" id="GO:0031267">
    <property type="term" value="F:small GTPase binding"/>
    <property type="evidence" value="ECO:0007669"/>
    <property type="project" value="TreeGrafter"/>
</dbReference>
<feature type="domain" description="KNTC1 third ARM-repeats" evidence="2">
    <location>
        <begin position="9"/>
        <end position="85"/>
    </location>
</feature>
<dbReference type="AlphaFoldDB" id="A0A0L8HXF8"/>
<dbReference type="InterPro" id="IPR052802">
    <property type="entry name" value="KNTC1"/>
</dbReference>
<feature type="chain" id="PRO_5005584024" description="KNTC1 third ARM-repeats domain-containing protein" evidence="1">
    <location>
        <begin position="18"/>
        <end position="85"/>
    </location>
</feature>
<dbReference type="GO" id="GO:1990423">
    <property type="term" value="C:RZZ complex"/>
    <property type="evidence" value="ECO:0007669"/>
    <property type="project" value="TreeGrafter"/>
</dbReference>
<dbReference type="EMBL" id="KQ417149">
    <property type="protein sequence ID" value="KOF93480.1"/>
    <property type="molecule type" value="Genomic_DNA"/>
</dbReference>
<dbReference type="Pfam" id="PF24515">
    <property type="entry name" value="ARM_KNTC1_3rd"/>
    <property type="match status" value="1"/>
</dbReference>
<dbReference type="GO" id="GO:1903394">
    <property type="term" value="P:protein localization to kinetochore involved in kinetochore assembly"/>
    <property type="evidence" value="ECO:0007669"/>
    <property type="project" value="TreeGrafter"/>
</dbReference>
<evidence type="ECO:0000313" key="3">
    <source>
        <dbReference type="EMBL" id="KOF93480.1"/>
    </source>
</evidence>
<name>A0A0L8HXF8_OCTBM</name>
<organism evidence="3">
    <name type="scientific">Octopus bimaculoides</name>
    <name type="common">California two-spotted octopus</name>
    <dbReference type="NCBI Taxonomy" id="37653"/>
    <lineage>
        <taxon>Eukaryota</taxon>
        <taxon>Metazoa</taxon>
        <taxon>Spiralia</taxon>
        <taxon>Lophotrochozoa</taxon>
        <taxon>Mollusca</taxon>
        <taxon>Cephalopoda</taxon>
        <taxon>Coleoidea</taxon>
        <taxon>Octopodiformes</taxon>
        <taxon>Octopoda</taxon>
        <taxon>Incirrata</taxon>
        <taxon>Octopodidae</taxon>
        <taxon>Octopus</taxon>
    </lineage>
</organism>
<evidence type="ECO:0000256" key="1">
    <source>
        <dbReference type="SAM" id="SignalP"/>
    </source>
</evidence>
<evidence type="ECO:0000259" key="2">
    <source>
        <dbReference type="Pfam" id="PF24515"/>
    </source>
</evidence>
<feature type="signal peptide" evidence="1">
    <location>
        <begin position="1"/>
        <end position="17"/>
    </location>
</feature>
<dbReference type="PANTHER" id="PTHR15688:SF1">
    <property type="entry name" value="KINETOCHORE-ASSOCIATED PROTEIN 1"/>
    <property type="match status" value="1"/>
</dbReference>
<dbReference type="InterPro" id="IPR055405">
    <property type="entry name" value="ARM_KNTC1_3rd"/>
</dbReference>
<proteinExistence type="predicted"/>
<accession>A0A0L8HXF8</accession>
<gene>
    <name evidence="3" type="ORF">OCBIM_22004334mg</name>
</gene>
<dbReference type="GO" id="GO:0005737">
    <property type="term" value="C:cytoplasm"/>
    <property type="evidence" value="ECO:0007669"/>
    <property type="project" value="TreeGrafter"/>
</dbReference>
<keyword evidence="1" id="KW-0732">Signal</keyword>
<protein>
    <recommendedName>
        <fullName evidence="2">KNTC1 third ARM-repeats domain-containing protein</fullName>
    </recommendedName>
</protein>
<sequence>MCFFLFISQALAKVGNALAVLHKEYDEIAKCMELETSAYWGYQLGKYKICFKDAFHGPLNEKYKVLQQMVGCRSIGTEVIKKFCK</sequence>
<reference evidence="3" key="1">
    <citation type="submission" date="2015-07" db="EMBL/GenBank/DDBJ databases">
        <title>MeaNS - Measles Nucleotide Surveillance Program.</title>
        <authorList>
            <person name="Tran T."/>
            <person name="Druce J."/>
        </authorList>
    </citation>
    <scope>NUCLEOTIDE SEQUENCE</scope>
    <source>
        <strain evidence="3">UCB-OBI-ISO-001</strain>
        <tissue evidence="3">Gonad</tissue>
    </source>
</reference>
<dbReference type="GO" id="GO:0007094">
    <property type="term" value="P:mitotic spindle assembly checkpoint signaling"/>
    <property type="evidence" value="ECO:0007669"/>
    <property type="project" value="TreeGrafter"/>
</dbReference>
<dbReference type="GO" id="GO:0005828">
    <property type="term" value="C:kinetochore microtubule"/>
    <property type="evidence" value="ECO:0007669"/>
    <property type="project" value="TreeGrafter"/>
</dbReference>
<dbReference type="GO" id="GO:0000070">
    <property type="term" value="P:mitotic sister chromatid segregation"/>
    <property type="evidence" value="ECO:0007669"/>
    <property type="project" value="TreeGrafter"/>
</dbReference>
<dbReference type="PANTHER" id="PTHR15688">
    <property type="entry name" value="KINETOCHORE-ASSOCIATED PROTEIN 1"/>
    <property type="match status" value="1"/>
</dbReference>